<evidence type="ECO:0000313" key="2">
    <source>
        <dbReference type="Proteomes" id="UP000055024"/>
    </source>
</evidence>
<dbReference type="EMBL" id="JYDP01000372">
    <property type="protein sequence ID" value="KRZ00912.1"/>
    <property type="molecule type" value="Genomic_DNA"/>
</dbReference>
<keyword evidence="2" id="KW-1185">Reference proteome</keyword>
<proteinExistence type="predicted"/>
<reference evidence="1 2" key="1">
    <citation type="submission" date="2015-01" db="EMBL/GenBank/DDBJ databases">
        <title>Evolution of Trichinella species and genotypes.</title>
        <authorList>
            <person name="Korhonen P.K."/>
            <person name="Edoardo P."/>
            <person name="Giuseppe L.R."/>
            <person name="Gasser R.B."/>
        </authorList>
    </citation>
    <scope>NUCLEOTIDE SEQUENCE [LARGE SCALE GENOMIC DNA]</scope>
    <source>
        <strain evidence="1">ISS1029</strain>
    </source>
</reference>
<dbReference type="AlphaFoldDB" id="A0A0V1GRX0"/>
<comment type="caution">
    <text evidence="1">The sequence shown here is derived from an EMBL/GenBank/DDBJ whole genome shotgun (WGS) entry which is preliminary data.</text>
</comment>
<name>A0A0V1GRX0_9BILA</name>
<protein>
    <submittedName>
        <fullName evidence="1">Uncharacterized protein</fullName>
    </submittedName>
</protein>
<dbReference type="Proteomes" id="UP000055024">
    <property type="component" value="Unassembled WGS sequence"/>
</dbReference>
<sequence>MTGIDLQKSQNYNEPGLTLHESVFLEILVTEFRKVSEFLNSKEFSVPGHIAL</sequence>
<accession>A0A0V1GRX0</accession>
<organism evidence="1 2">
    <name type="scientific">Trichinella zimbabwensis</name>
    <dbReference type="NCBI Taxonomy" id="268475"/>
    <lineage>
        <taxon>Eukaryota</taxon>
        <taxon>Metazoa</taxon>
        <taxon>Ecdysozoa</taxon>
        <taxon>Nematoda</taxon>
        <taxon>Enoplea</taxon>
        <taxon>Dorylaimia</taxon>
        <taxon>Trichinellida</taxon>
        <taxon>Trichinellidae</taxon>
        <taxon>Trichinella</taxon>
    </lineage>
</organism>
<gene>
    <name evidence="1" type="ORF">T11_14328</name>
</gene>
<evidence type="ECO:0000313" key="1">
    <source>
        <dbReference type="EMBL" id="KRZ00912.1"/>
    </source>
</evidence>